<proteinExistence type="predicted"/>
<evidence type="ECO:0000313" key="3">
    <source>
        <dbReference type="Proteomes" id="UP000271162"/>
    </source>
</evidence>
<evidence type="ECO:0000313" key="4">
    <source>
        <dbReference type="WBParaSite" id="NBR_0001642701-mRNA-1"/>
    </source>
</evidence>
<keyword evidence="1" id="KW-0732">Signal</keyword>
<reference evidence="4" key="1">
    <citation type="submission" date="2017-02" db="UniProtKB">
        <authorList>
            <consortium name="WormBaseParasite"/>
        </authorList>
    </citation>
    <scope>IDENTIFICATION</scope>
</reference>
<gene>
    <name evidence="2" type="ORF">NBR_LOCUS16428</name>
</gene>
<feature type="signal peptide" evidence="1">
    <location>
        <begin position="1"/>
        <end position="17"/>
    </location>
</feature>
<accession>A0A0N4YHS3</accession>
<dbReference type="Proteomes" id="UP000271162">
    <property type="component" value="Unassembled WGS sequence"/>
</dbReference>
<protein>
    <submittedName>
        <fullName evidence="4">Salivary lipocalin</fullName>
    </submittedName>
</protein>
<evidence type="ECO:0000256" key="1">
    <source>
        <dbReference type="SAM" id="SignalP"/>
    </source>
</evidence>
<dbReference type="AlphaFoldDB" id="A0A0N4YHS3"/>
<reference evidence="2 3" key="2">
    <citation type="submission" date="2018-11" db="EMBL/GenBank/DDBJ databases">
        <authorList>
            <consortium name="Pathogen Informatics"/>
        </authorList>
    </citation>
    <scope>NUCLEOTIDE SEQUENCE [LARGE SCALE GENOMIC DNA]</scope>
</reference>
<feature type="chain" id="PRO_5043125706" evidence="1">
    <location>
        <begin position="18"/>
        <end position="144"/>
    </location>
</feature>
<organism evidence="4">
    <name type="scientific">Nippostrongylus brasiliensis</name>
    <name type="common">Rat hookworm</name>
    <dbReference type="NCBI Taxonomy" id="27835"/>
    <lineage>
        <taxon>Eukaryota</taxon>
        <taxon>Metazoa</taxon>
        <taxon>Ecdysozoa</taxon>
        <taxon>Nematoda</taxon>
        <taxon>Chromadorea</taxon>
        <taxon>Rhabditida</taxon>
        <taxon>Rhabditina</taxon>
        <taxon>Rhabditomorpha</taxon>
        <taxon>Strongyloidea</taxon>
        <taxon>Heligmosomidae</taxon>
        <taxon>Nippostrongylus</taxon>
    </lineage>
</organism>
<evidence type="ECO:0000313" key="2">
    <source>
        <dbReference type="EMBL" id="VDL80023.1"/>
    </source>
</evidence>
<sequence>MMYALAVLLLIAVNVQGQREECTLAPELVKVYQDFHNERFRPDGYVTVTFRPDMYEKAKEELNEPGKYSSEGSMYKVTRGSRVLPKNNNPIEKKVDRVLRSKLLRAVAQLKFHHPMKFGCAGNLTDVNERRQNLEITCLYTRDV</sequence>
<dbReference type="WBParaSite" id="NBR_0001642701-mRNA-1">
    <property type="protein sequence ID" value="NBR_0001642701-mRNA-1"/>
    <property type="gene ID" value="NBR_0001642701"/>
</dbReference>
<dbReference type="EMBL" id="UYSL01022196">
    <property type="protein sequence ID" value="VDL80023.1"/>
    <property type="molecule type" value="Genomic_DNA"/>
</dbReference>
<keyword evidence="3" id="KW-1185">Reference proteome</keyword>
<name>A0A0N4YHS3_NIPBR</name>